<feature type="transmembrane region" description="Helical" evidence="3">
    <location>
        <begin position="97"/>
        <end position="116"/>
    </location>
</feature>
<dbReference type="GO" id="GO:0043709">
    <property type="term" value="P:cell adhesion involved in single-species biofilm formation"/>
    <property type="evidence" value="ECO:0007669"/>
    <property type="project" value="TreeGrafter"/>
</dbReference>
<comment type="caution">
    <text evidence="5">The sequence shown here is derived from an EMBL/GenBank/DDBJ whole genome shotgun (WGS) entry which is preliminary data.</text>
</comment>
<proteinExistence type="predicted"/>
<feature type="transmembrane region" description="Helical" evidence="3">
    <location>
        <begin position="128"/>
        <end position="146"/>
    </location>
</feature>
<dbReference type="PANTHER" id="PTHR45138">
    <property type="entry name" value="REGULATORY COMPONENTS OF SENSORY TRANSDUCTION SYSTEM"/>
    <property type="match status" value="1"/>
</dbReference>
<dbReference type="RefSeq" id="WP_129610652.1">
    <property type="nucleotide sequence ID" value="NZ_UWOC01000172.1"/>
</dbReference>
<dbReference type="OrthoDB" id="9812260at2"/>
<evidence type="ECO:0000256" key="1">
    <source>
        <dbReference type="ARBA" id="ARBA00012528"/>
    </source>
</evidence>
<dbReference type="InterPro" id="IPR050469">
    <property type="entry name" value="Diguanylate_Cyclase"/>
</dbReference>
<dbReference type="Gene3D" id="3.30.70.270">
    <property type="match status" value="1"/>
</dbReference>
<dbReference type="Pfam" id="PF00990">
    <property type="entry name" value="GGDEF"/>
    <property type="match status" value="1"/>
</dbReference>
<evidence type="ECO:0000256" key="2">
    <source>
        <dbReference type="ARBA" id="ARBA00034247"/>
    </source>
</evidence>
<dbReference type="InterPro" id="IPR029787">
    <property type="entry name" value="Nucleotide_cyclase"/>
</dbReference>
<feature type="transmembrane region" description="Helical" evidence="3">
    <location>
        <begin position="69"/>
        <end position="90"/>
    </location>
</feature>
<dbReference type="SMART" id="SM00267">
    <property type="entry name" value="GGDEF"/>
    <property type="match status" value="1"/>
</dbReference>
<keyword evidence="6" id="KW-1185">Reference proteome</keyword>
<dbReference type="CDD" id="cd01949">
    <property type="entry name" value="GGDEF"/>
    <property type="match status" value="1"/>
</dbReference>
<feature type="transmembrane region" description="Helical" evidence="3">
    <location>
        <begin position="43"/>
        <end position="63"/>
    </location>
</feature>
<evidence type="ECO:0000259" key="4">
    <source>
        <dbReference type="PROSITE" id="PS50887"/>
    </source>
</evidence>
<evidence type="ECO:0000256" key="3">
    <source>
        <dbReference type="SAM" id="Phobius"/>
    </source>
</evidence>
<dbReference type="Proteomes" id="UP000289200">
    <property type="component" value="Unassembled WGS sequence"/>
</dbReference>
<feature type="transmembrane region" description="Helical" evidence="3">
    <location>
        <begin position="192"/>
        <end position="215"/>
    </location>
</feature>
<gene>
    <name evidence="5" type="primary">yedQ</name>
    <name evidence="5" type="ORF">RHODGE_RHODGE_03755</name>
</gene>
<evidence type="ECO:0000313" key="6">
    <source>
        <dbReference type="Proteomes" id="UP000289200"/>
    </source>
</evidence>
<dbReference type="GO" id="GO:0052621">
    <property type="term" value="F:diguanylate cyclase activity"/>
    <property type="evidence" value="ECO:0007669"/>
    <property type="project" value="UniProtKB-EC"/>
</dbReference>
<comment type="catalytic activity">
    <reaction evidence="2">
        <text>2 GTP = 3',3'-c-di-GMP + 2 diphosphate</text>
        <dbReference type="Rhea" id="RHEA:24898"/>
        <dbReference type="ChEBI" id="CHEBI:33019"/>
        <dbReference type="ChEBI" id="CHEBI:37565"/>
        <dbReference type="ChEBI" id="CHEBI:58805"/>
        <dbReference type="EC" id="2.7.7.65"/>
    </reaction>
</comment>
<dbReference type="SUPFAM" id="SSF55073">
    <property type="entry name" value="Nucleotide cyclase"/>
    <property type="match status" value="1"/>
</dbReference>
<sequence>MITPHPVGTIALDVSTLFVIATCVSSLLGLVLLSVWRQERIRALAWWGSAYLLGGFSVALWSLEGTGLPIPSGFANALLYLACGLIWNAARVFHGRRVLWVAMSAGAVAWLLAQGVPEVMAAPAHRVIASSVIISVYTFLTAFELWRERRKALIQRWPALFVPVLHGLVFLAPVPLAGLMPDEDGIVSLATGWFAVFALEAILYVVGTAFIVMTLSRDQALRLQRTAASTDPLTGLFNRRAFFEGAPQLAAAQRRKGESIGALVFDLDHFKSINDRHGHFVGDEVLKLFATVISGNLRATDLIARFGGEEFVVLLPGGVDEAAIAAERVRAAFEEAGRVVGGRALGATVSVGAAAGDGTSDISALLMEADAALYRAKALGRNRVARALPGQAGRAAAETTPETPVVVAGIGTSHPDATAWEEAQAAILWRAYPDECRGHETLKPTPA</sequence>
<evidence type="ECO:0000313" key="5">
    <source>
        <dbReference type="EMBL" id="VCU10556.1"/>
    </source>
</evidence>
<dbReference type="FunFam" id="3.30.70.270:FF:000001">
    <property type="entry name" value="Diguanylate cyclase domain protein"/>
    <property type="match status" value="1"/>
</dbReference>
<feature type="domain" description="GGDEF" evidence="4">
    <location>
        <begin position="258"/>
        <end position="389"/>
    </location>
</feature>
<dbReference type="EMBL" id="UWOC01000172">
    <property type="protein sequence ID" value="VCU10556.1"/>
    <property type="molecule type" value="Genomic_DNA"/>
</dbReference>
<keyword evidence="3" id="KW-0812">Transmembrane</keyword>
<accession>A0A447CZ26</accession>
<dbReference type="InterPro" id="IPR043128">
    <property type="entry name" value="Rev_trsase/Diguanyl_cyclase"/>
</dbReference>
<dbReference type="GO" id="GO:0005886">
    <property type="term" value="C:plasma membrane"/>
    <property type="evidence" value="ECO:0007669"/>
    <property type="project" value="TreeGrafter"/>
</dbReference>
<keyword evidence="3" id="KW-0472">Membrane</keyword>
<name>A0A447CZ26_9BRAD</name>
<dbReference type="EC" id="2.7.7.65" evidence="1"/>
<dbReference type="PROSITE" id="PS50887">
    <property type="entry name" value="GGDEF"/>
    <property type="match status" value="1"/>
</dbReference>
<reference evidence="6" key="1">
    <citation type="submission" date="2018-10" db="EMBL/GenBank/DDBJ databases">
        <authorList>
            <person name="Peiro R."/>
            <person name="Begona"/>
            <person name="Cbmso G."/>
            <person name="Lopez M."/>
            <person name="Gonzalez S."/>
            <person name="Sacristan E."/>
            <person name="Castillo E."/>
        </authorList>
    </citation>
    <scope>NUCLEOTIDE SEQUENCE [LARGE SCALE GENOMIC DNA]</scope>
</reference>
<dbReference type="AlphaFoldDB" id="A0A447CZ26"/>
<dbReference type="PANTHER" id="PTHR45138:SF9">
    <property type="entry name" value="DIGUANYLATE CYCLASE DGCM-RELATED"/>
    <property type="match status" value="1"/>
</dbReference>
<feature type="transmembrane region" description="Helical" evidence="3">
    <location>
        <begin position="14"/>
        <end position="36"/>
    </location>
</feature>
<protein>
    <recommendedName>
        <fullName evidence="1">diguanylate cyclase</fullName>
        <ecNumber evidence="1">2.7.7.65</ecNumber>
    </recommendedName>
</protein>
<dbReference type="NCBIfam" id="TIGR00254">
    <property type="entry name" value="GGDEF"/>
    <property type="match status" value="1"/>
</dbReference>
<keyword evidence="3" id="KW-1133">Transmembrane helix</keyword>
<dbReference type="InterPro" id="IPR000160">
    <property type="entry name" value="GGDEF_dom"/>
</dbReference>
<organism evidence="5 6">
    <name type="scientific">Rhodoplanes serenus</name>
    <dbReference type="NCBI Taxonomy" id="200615"/>
    <lineage>
        <taxon>Bacteria</taxon>
        <taxon>Pseudomonadati</taxon>
        <taxon>Pseudomonadota</taxon>
        <taxon>Alphaproteobacteria</taxon>
        <taxon>Hyphomicrobiales</taxon>
        <taxon>Nitrobacteraceae</taxon>
        <taxon>Rhodoplanes</taxon>
    </lineage>
</organism>
<dbReference type="GO" id="GO:1902201">
    <property type="term" value="P:negative regulation of bacterial-type flagellum-dependent cell motility"/>
    <property type="evidence" value="ECO:0007669"/>
    <property type="project" value="TreeGrafter"/>
</dbReference>
<feature type="transmembrane region" description="Helical" evidence="3">
    <location>
        <begin position="158"/>
        <end position="180"/>
    </location>
</feature>